<name>A0A9N9XKY7_DIABA</name>
<dbReference type="AlphaFoldDB" id="A0A9N9XKY7"/>
<dbReference type="EMBL" id="OU898284">
    <property type="protein sequence ID" value="CAG9840741.1"/>
    <property type="molecule type" value="Genomic_DNA"/>
</dbReference>
<keyword evidence="3" id="KW-1185">Reference proteome</keyword>
<organism evidence="2 3">
    <name type="scientific">Diabrotica balteata</name>
    <name type="common">Banded cucumber beetle</name>
    <dbReference type="NCBI Taxonomy" id="107213"/>
    <lineage>
        <taxon>Eukaryota</taxon>
        <taxon>Metazoa</taxon>
        <taxon>Ecdysozoa</taxon>
        <taxon>Arthropoda</taxon>
        <taxon>Hexapoda</taxon>
        <taxon>Insecta</taxon>
        <taxon>Pterygota</taxon>
        <taxon>Neoptera</taxon>
        <taxon>Endopterygota</taxon>
        <taxon>Coleoptera</taxon>
        <taxon>Polyphaga</taxon>
        <taxon>Cucujiformia</taxon>
        <taxon>Chrysomeloidea</taxon>
        <taxon>Chrysomelidae</taxon>
        <taxon>Galerucinae</taxon>
        <taxon>Diabroticina</taxon>
        <taxon>Diabroticites</taxon>
        <taxon>Diabrotica</taxon>
    </lineage>
</organism>
<dbReference type="GO" id="GO:0046983">
    <property type="term" value="F:protein dimerization activity"/>
    <property type="evidence" value="ECO:0007669"/>
    <property type="project" value="InterPro"/>
</dbReference>
<reference evidence="2" key="1">
    <citation type="submission" date="2022-01" db="EMBL/GenBank/DDBJ databases">
        <authorList>
            <person name="King R."/>
        </authorList>
    </citation>
    <scope>NUCLEOTIDE SEQUENCE</scope>
</reference>
<evidence type="ECO:0000313" key="3">
    <source>
        <dbReference type="Proteomes" id="UP001153709"/>
    </source>
</evidence>
<dbReference type="Proteomes" id="UP001153709">
    <property type="component" value="Chromosome 9"/>
</dbReference>
<dbReference type="InterPro" id="IPR012337">
    <property type="entry name" value="RNaseH-like_sf"/>
</dbReference>
<accession>A0A9N9XKY7</accession>
<proteinExistence type="predicted"/>
<dbReference type="PANTHER" id="PTHR37162:SF1">
    <property type="entry name" value="BED-TYPE DOMAIN-CONTAINING PROTEIN"/>
    <property type="match status" value="1"/>
</dbReference>
<dbReference type="PANTHER" id="PTHR37162">
    <property type="entry name" value="HAT FAMILY DIMERISATION DOMAINCONTAINING PROTEIN-RELATED"/>
    <property type="match status" value="1"/>
</dbReference>
<feature type="domain" description="HAT C-terminal dimerisation" evidence="1">
    <location>
        <begin position="184"/>
        <end position="256"/>
    </location>
</feature>
<evidence type="ECO:0000313" key="2">
    <source>
        <dbReference type="EMBL" id="CAG9840741.1"/>
    </source>
</evidence>
<dbReference type="Pfam" id="PF05699">
    <property type="entry name" value="Dimer_Tnp_hAT"/>
    <property type="match status" value="1"/>
</dbReference>
<dbReference type="InterPro" id="IPR008906">
    <property type="entry name" value="HATC_C_dom"/>
</dbReference>
<dbReference type="OrthoDB" id="6779353at2759"/>
<dbReference type="SUPFAM" id="SSF53098">
    <property type="entry name" value="Ribonuclease H-like"/>
    <property type="match status" value="1"/>
</dbReference>
<protein>
    <recommendedName>
        <fullName evidence="1">HAT C-terminal dimerisation domain-containing protein</fullName>
    </recommendedName>
</protein>
<sequence>MKLRKSTAKIDTFMTNKTEFAKQKEHENQVKSAEVLLAASIADHNIAFQVVDHLIPSKNILIYTLQKESNRLLMQFCQNFIKPEILETLKIQILHPHNYLDLENIFIEIAHESFKRLPINNPLFNEFEFIQPTIAFAKNRKHLLELPNLINQSKDIVDTAACNDEWRNSPFYFTNDEFEDFKKLSIPDCWKKLSTVQDFAEEFKFKNISQLAFIVLTLPHSNAECERIFSIVNDVKTKKRNKLGETSLNSICVIRSAFKSKNIDCTTFEATDKHIQLFKNI</sequence>
<evidence type="ECO:0000259" key="1">
    <source>
        <dbReference type="Pfam" id="PF05699"/>
    </source>
</evidence>
<gene>
    <name evidence="2" type="ORF">DIABBA_LOCUS13365</name>
</gene>